<protein>
    <submittedName>
        <fullName evidence="2">Uncharacterized protein</fullName>
    </submittedName>
</protein>
<keyword evidence="1" id="KW-1133">Transmembrane helix</keyword>
<dbReference type="Proteomes" id="UP000178235">
    <property type="component" value="Unassembled WGS sequence"/>
</dbReference>
<name>A0A1F6VFS1_9BACT</name>
<evidence type="ECO:0000256" key="1">
    <source>
        <dbReference type="SAM" id="Phobius"/>
    </source>
</evidence>
<dbReference type="AlphaFoldDB" id="A0A1F6VFS1"/>
<keyword evidence="1" id="KW-0472">Membrane</keyword>
<keyword evidence="1" id="KW-0812">Transmembrane</keyword>
<feature type="transmembrane region" description="Helical" evidence="1">
    <location>
        <begin position="26"/>
        <end position="46"/>
    </location>
</feature>
<sequence>MLQLSSKLYMHVKSLNIVTNNFERSLFSFIFWSLGFLTLVYVLLLGNMVKNIVERQSLESSARTLVNEVRDLEVTYLSMSNKVDLTLSYSLGFKNTQATFATRKTLGLLSPGESFDRAKIVQNDL</sequence>
<evidence type="ECO:0000313" key="2">
    <source>
        <dbReference type="EMBL" id="OGI68444.1"/>
    </source>
</evidence>
<gene>
    <name evidence="2" type="ORF">A2738_00995</name>
</gene>
<dbReference type="EMBL" id="MFTS01000003">
    <property type="protein sequence ID" value="OGI68444.1"/>
    <property type="molecule type" value="Genomic_DNA"/>
</dbReference>
<proteinExistence type="predicted"/>
<comment type="caution">
    <text evidence="2">The sequence shown here is derived from an EMBL/GenBank/DDBJ whole genome shotgun (WGS) entry which is preliminary data.</text>
</comment>
<reference evidence="2 3" key="1">
    <citation type="journal article" date="2016" name="Nat. Commun.">
        <title>Thousands of microbial genomes shed light on interconnected biogeochemical processes in an aquifer system.</title>
        <authorList>
            <person name="Anantharaman K."/>
            <person name="Brown C.T."/>
            <person name="Hug L.A."/>
            <person name="Sharon I."/>
            <person name="Castelle C.J."/>
            <person name="Probst A.J."/>
            <person name="Thomas B.C."/>
            <person name="Singh A."/>
            <person name="Wilkins M.J."/>
            <person name="Karaoz U."/>
            <person name="Brodie E.L."/>
            <person name="Williams K.H."/>
            <person name="Hubbard S.S."/>
            <person name="Banfield J.F."/>
        </authorList>
    </citation>
    <scope>NUCLEOTIDE SEQUENCE [LARGE SCALE GENOMIC DNA]</scope>
</reference>
<evidence type="ECO:0000313" key="3">
    <source>
        <dbReference type="Proteomes" id="UP000178235"/>
    </source>
</evidence>
<accession>A0A1F6VFS1</accession>
<organism evidence="2 3">
    <name type="scientific">Candidatus Nomurabacteria bacterium RIFCSPHIGHO2_01_FULL_42_15</name>
    <dbReference type="NCBI Taxonomy" id="1801742"/>
    <lineage>
        <taxon>Bacteria</taxon>
        <taxon>Candidatus Nomuraibacteriota</taxon>
    </lineage>
</organism>